<keyword evidence="6" id="KW-1185">Reference proteome</keyword>
<dbReference type="AlphaFoldDB" id="A0A8K0TRP9"/>
<keyword evidence="1" id="KW-0808">Transferase</keyword>
<evidence type="ECO:0000313" key="5">
    <source>
        <dbReference type="EMBL" id="KAH7375247.1"/>
    </source>
</evidence>
<reference evidence="5" key="1">
    <citation type="journal article" date="2021" name="Nat. Commun.">
        <title>Genetic determinants of endophytism in the Arabidopsis root mycobiome.</title>
        <authorList>
            <person name="Mesny F."/>
            <person name="Miyauchi S."/>
            <person name="Thiergart T."/>
            <person name="Pickel B."/>
            <person name="Atanasova L."/>
            <person name="Karlsson M."/>
            <person name="Huettel B."/>
            <person name="Barry K.W."/>
            <person name="Haridas S."/>
            <person name="Chen C."/>
            <person name="Bauer D."/>
            <person name="Andreopoulos W."/>
            <person name="Pangilinan J."/>
            <person name="LaButti K."/>
            <person name="Riley R."/>
            <person name="Lipzen A."/>
            <person name="Clum A."/>
            <person name="Drula E."/>
            <person name="Henrissat B."/>
            <person name="Kohler A."/>
            <person name="Grigoriev I.V."/>
            <person name="Martin F.M."/>
            <person name="Hacquard S."/>
        </authorList>
    </citation>
    <scope>NUCLEOTIDE SEQUENCE</scope>
    <source>
        <strain evidence="5">MPI-CAGE-AT-0016</strain>
    </source>
</reference>
<comment type="caution">
    <text evidence="5">The sequence shown here is derived from an EMBL/GenBank/DDBJ whole genome shotgun (WGS) entry which is preliminary data.</text>
</comment>
<keyword evidence="3" id="KW-0732">Signal</keyword>
<dbReference type="EC" id="3.4.-.-" evidence="3"/>
<dbReference type="SUPFAM" id="SSF53187">
    <property type="entry name" value="Zn-dependent exopeptidases"/>
    <property type="match status" value="1"/>
</dbReference>
<evidence type="ECO:0000256" key="2">
    <source>
        <dbReference type="ARBA" id="ARBA00023315"/>
    </source>
</evidence>
<dbReference type="InterPro" id="IPR040234">
    <property type="entry name" value="QC/QCL"/>
</dbReference>
<dbReference type="Proteomes" id="UP000813385">
    <property type="component" value="Unassembled WGS sequence"/>
</dbReference>
<keyword evidence="3" id="KW-0479">Metal-binding</keyword>
<dbReference type="GO" id="GO:0006508">
    <property type="term" value="P:proteolysis"/>
    <property type="evidence" value="ECO:0007669"/>
    <property type="project" value="UniProtKB-KW"/>
</dbReference>
<dbReference type="EMBL" id="JAGPXD010000001">
    <property type="protein sequence ID" value="KAH7375247.1"/>
    <property type="molecule type" value="Genomic_DNA"/>
</dbReference>
<dbReference type="GO" id="GO:0008233">
    <property type="term" value="F:peptidase activity"/>
    <property type="evidence" value="ECO:0007669"/>
    <property type="project" value="UniProtKB-KW"/>
</dbReference>
<dbReference type="OrthoDB" id="3907302at2759"/>
<dbReference type="Pfam" id="PF04389">
    <property type="entry name" value="Peptidase_M28"/>
    <property type="match status" value="1"/>
</dbReference>
<dbReference type="InterPro" id="IPR007484">
    <property type="entry name" value="Peptidase_M28"/>
</dbReference>
<evidence type="ECO:0000313" key="6">
    <source>
        <dbReference type="Proteomes" id="UP000813385"/>
    </source>
</evidence>
<proteinExistence type="inferred from homology"/>
<dbReference type="GO" id="GO:0016603">
    <property type="term" value="F:glutaminyl-peptide cyclotransferase activity"/>
    <property type="evidence" value="ECO:0007669"/>
    <property type="project" value="InterPro"/>
</dbReference>
<organism evidence="5 6">
    <name type="scientific">Plectosphaerella cucumerina</name>
    <dbReference type="NCBI Taxonomy" id="40658"/>
    <lineage>
        <taxon>Eukaryota</taxon>
        <taxon>Fungi</taxon>
        <taxon>Dikarya</taxon>
        <taxon>Ascomycota</taxon>
        <taxon>Pezizomycotina</taxon>
        <taxon>Sordariomycetes</taxon>
        <taxon>Hypocreomycetidae</taxon>
        <taxon>Glomerellales</taxon>
        <taxon>Plectosphaerellaceae</taxon>
        <taxon>Plectosphaerella</taxon>
    </lineage>
</organism>
<dbReference type="CDD" id="cd03880">
    <property type="entry name" value="M28_QC_like"/>
    <property type="match status" value="1"/>
</dbReference>
<evidence type="ECO:0000256" key="3">
    <source>
        <dbReference type="RuleBase" id="RU361240"/>
    </source>
</evidence>
<feature type="chain" id="PRO_5035487631" description="Peptide hydrolase" evidence="3">
    <location>
        <begin position="20"/>
        <end position="379"/>
    </location>
</feature>
<dbReference type="PANTHER" id="PTHR12283">
    <property type="entry name" value="GLUTAMINYL-PEPTIDE CYCLOTRANSFERASE"/>
    <property type="match status" value="1"/>
</dbReference>
<comment type="similarity">
    <text evidence="3">Belongs to the peptidase M28 family.</text>
</comment>
<dbReference type="Gene3D" id="3.40.630.10">
    <property type="entry name" value="Zn peptidases"/>
    <property type="match status" value="1"/>
</dbReference>
<gene>
    <name evidence="5" type="ORF">B0T11DRAFT_7440</name>
</gene>
<dbReference type="PANTHER" id="PTHR12283:SF6">
    <property type="entry name" value="GLUTAMINYL-PEPTIDE CYCLOTRANSFERASE-RELATED"/>
    <property type="match status" value="1"/>
</dbReference>
<feature type="domain" description="Peptidase M28" evidence="4">
    <location>
        <begin position="118"/>
        <end position="347"/>
    </location>
</feature>
<sequence length="379" mass="41884">MVLLTALLAASALVVPASGYAKLPDDALRAIPSGGDDWDVTSGSLLAPILIPRVPGTPGSAKARDHFLDFFRDHLPAWSVEWHNSTSKTPATGDKDIPFSNLIFRRDPPWATDGNVARLTLVAHYDTLYKPDGFIGAIDSAAPCAMLLQVARNIEDGLVKKWEHMRAQGEAGDGLGEDTGVQIILLDGEEAWVEWTDEDSLYGSRALAETWESTIYPSTSAFRTPLASISLFLLVDLLGAKNPSVPSFFATTHWAYRHMAKIERRLRAIGVLESDPRRPFLPDADKPKGDFTSGYVGDDHIPFLQRGVEVLHVIPTPFPPQWHKMTDDADHLDLPTLRDWARIVSAFAAEWMELGEHLPRKTDAELQKEKARAVHSDEL</sequence>
<name>A0A8K0TRP9_9PEZI</name>
<dbReference type="InterPro" id="IPR037457">
    <property type="entry name" value="M28_QC"/>
</dbReference>
<keyword evidence="3" id="KW-0645">Protease</keyword>
<dbReference type="GO" id="GO:0008270">
    <property type="term" value="F:zinc ion binding"/>
    <property type="evidence" value="ECO:0007669"/>
    <property type="project" value="TreeGrafter"/>
</dbReference>
<protein>
    <recommendedName>
        <fullName evidence="3">Peptide hydrolase</fullName>
        <ecNumber evidence="3">3.4.-.-</ecNumber>
    </recommendedName>
</protein>
<accession>A0A8K0TRP9</accession>
<keyword evidence="3" id="KW-0862">Zinc</keyword>
<keyword evidence="2" id="KW-0012">Acyltransferase</keyword>
<keyword evidence="3" id="KW-0378">Hydrolase</keyword>
<feature type="signal peptide" evidence="3">
    <location>
        <begin position="1"/>
        <end position="19"/>
    </location>
</feature>
<evidence type="ECO:0000259" key="4">
    <source>
        <dbReference type="Pfam" id="PF04389"/>
    </source>
</evidence>
<evidence type="ECO:0000256" key="1">
    <source>
        <dbReference type="ARBA" id="ARBA00022679"/>
    </source>
</evidence>